<dbReference type="OrthoDB" id="5951444at2"/>
<reference evidence="2 3" key="1">
    <citation type="submission" date="2019-01" db="EMBL/GenBank/DDBJ databases">
        <authorList>
            <person name="Chen W.-M."/>
        </authorList>
    </citation>
    <scope>NUCLEOTIDE SEQUENCE [LARGE SCALE GENOMIC DNA]</scope>
    <source>
        <strain evidence="2 3">CCP-7</strain>
    </source>
</reference>
<evidence type="ECO:0000259" key="1">
    <source>
        <dbReference type="Pfam" id="PF08818"/>
    </source>
</evidence>
<dbReference type="Pfam" id="PF08818">
    <property type="entry name" value="DUF1801"/>
    <property type="match status" value="1"/>
</dbReference>
<gene>
    <name evidence="2" type="ORF">EOD43_14025</name>
</gene>
<accession>A0A437MB81</accession>
<dbReference type="SUPFAM" id="SSF159888">
    <property type="entry name" value="YdhG-like"/>
    <property type="match status" value="1"/>
</dbReference>
<dbReference type="InterPro" id="IPR014922">
    <property type="entry name" value="YdhG-like"/>
</dbReference>
<evidence type="ECO:0000313" key="2">
    <source>
        <dbReference type="EMBL" id="RVT94876.1"/>
    </source>
</evidence>
<feature type="domain" description="YdhG-like" evidence="1">
    <location>
        <begin position="25"/>
        <end position="129"/>
    </location>
</feature>
<sequence>MAELKTKAHAGDVDAFLDAVDPPQQREDAKAIAAMMARVSGQPAVMWGPAIVGFGAYHYRYDSGREGDMCRIGFSPRKGQTTLYIGPGFDDAHELLEPLGKHKTGVGCLYVKRLSDVDAGALEAIVQRAWDVMGERYPG</sequence>
<keyword evidence="3" id="KW-1185">Reference proteome</keyword>
<protein>
    <submittedName>
        <fullName evidence="2">DUF1801 domain-containing protein</fullName>
    </submittedName>
</protein>
<dbReference type="Proteomes" id="UP000282971">
    <property type="component" value="Unassembled WGS sequence"/>
</dbReference>
<comment type="caution">
    <text evidence="2">The sequence shown here is derived from an EMBL/GenBank/DDBJ whole genome shotgun (WGS) entry which is preliminary data.</text>
</comment>
<organism evidence="2 3">
    <name type="scientific">Sphingomonas crocodyli</name>
    <dbReference type="NCBI Taxonomy" id="1979270"/>
    <lineage>
        <taxon>Bacteria</taxon>
        <taxon>Pseudomonadati</taxon>
        <taxon>Pseudomonadota</taxon>
        <taxon>Alphaproteobacteria</taxon>
        <taxon>Sphingomonadales</taxon>
        <taxon>Sphingomonadaceae</taxon>
        <taxon>Sphingomonas</taxon>
    </lineage>
</organism>
<evidence type="ECO:0000313" key="3">
    <source>
        <dbReference type="Proteomes" id="UP000282971"/>
    </source>
</evidence>
<name>A0A437MB81_9SPHN</name>
<dbReference type="RefSeq" id="WP_127744452.1">
    <property type="nucleotide sequence ID" value="NZ_SACN01000001.1"/>
</dbReference>
<dbReference type="AlphaFoldDB" id="A0A437MB81"/>
<dbReference type="EMBL" id="SACN01000001">
    <property type="protein sequence ID" value="RVT94876.1"/>
    <property type="molecule type" value="Genomic_DNA"/>
</dbReference>
<proteinExistence type="predicted"/>